<dbReference type="VEuPathDB" id="TrichDB:TVAG_008110"/>
<dbReference type="AlphaFoldDB" id="A2EX26"/>
<evidence type="ECO:0000259" key="5">
    <source>
        <dbReference type="Pfam" id="PF05920"/>
    </source>
</evidence>
<organism evidence="6 7">
    <name type="scientific">Trichomonas vaginalis (strain ATCC PRA-98 / G3)</name>
    <dbReference type="NCBI Taxonomy" id="412133"/>
    <lineage>
        <taxon>Eukaryota</taxon>
        <taxon>Metamonada</taxon>
        <taxon>Parabasalia</taxon>
        <taxon>Trichomonadida</taxon>
        <taxon>Trichomonadidae</taxon>
        <taxon>Trichomonas</taxon>
    </lineage>
</organism>
<dbReference type="VEuPathDB" id="TrichDB:TVAGG3_0442550"/>
<dbReference type="InParanoid" id="A2EX26"/>
<dbReference type="InterPro" id="IPR009057">
    <property type="entry name" value="Homeodomain-like_sf"/>
</dbReference>
<evidence type="ECO:0000256" key="2">
    <source>
        <dbReference type="ARBA" id="ARBA00023155"/>
    </source>
</evidence>
<dbReference type="Proteomes" id="UP000001542">
    <property type="component" value="Unassembled WGS sequence"/>
</dbReference>
<dbReference type="OrthoDB" id="10056939at2759"/>
<dbReference type="KEGG" id="tva:4760643"/>
<keyword evidence="3" id="KW-0539">Nucleus</keyword>
<feature type="region of interest" description="Disordered" evidence="4">
    <location>
        <begin position="70"/>
        <end position="99"/>
    </location>
</feature>
<feature type="compositionally biased region" description="Basic and acidic residues" evidence="4">
    <location>
        <begin position="76"/>
        <end position="90"/>
    </location>
</feature>
<dbReference type="SMR" id="A2EX26"/>
<dbReference type="Pfam" id="PF05920">
    <property type="entry name" value="Homeobox_KN"/>
    <property type="match status" value="1"/>
</dbReference>
<evidence type="ECO:0000256" key="3">
    <source>
        <dbReference type="ARBA" id="ARBA00023242"/>
    </source>
</evidence>
<evidence type="ECO:0000256" key="1">
    <source>
        <dbReference type="ARBA" id="ARBA00023125"/>
    </source>
</evidence>
<keyword evidence="1" id="KW-0238">DNA-binding</keyword>
<dbReference type="GO" id="GO:0006355">
    <property type="term" value="P:regulation of DNA-templated transcription"/>
    <property type="evidence" value="ECO:0007669"/>
    <property type="project" value="InterPro"/>
</dbReference>
<dbReference type="InterPro" id="IPR008422">
    <property type="entry name" value="KN_HD"/>
</dbReference>
<reference evidence="6" key="1">
    <citation type="submission" date="2006-10" db="EMBL/GenBank/DDBJ databases">
        <authorList>
            <person name="Amadeo P."/>
            <person name="Zhao Q."/>
            <person name="Wortman J."/>
            <person name="Fraser-Liggett C."/>
            <person name="Carlton J."/>
        </authorList>
    </citation>
    <scope>NUCLEOTIDE SEQUENCE</scope>
    <source>
        <strain evidence="6">G3</strain>
    </source>
</reference>
<evidence type="ECO:0000313" key="7">
    <source>
        <dbReference type="Proteomes" id="UP000001542"/>
    </source>
</evidence>
<dbReference type="RefSeq" id="XP_001315026.1">
    <property type="nucleotide sequence ID" value="XM_001314991.1"/>
</dbReference>
<evidence type="ECO:0000313" key="6">
    <source>
        <dbReference type="EMBL" id="EAY02803.1"/>
    </source>
</evidence>
<gene>
    <name evidence="6" type="ORF">TVAG_008110</name>
</gene>
<keyword evidence="7" id="KW-1185">Reference proteome</keyword>
<dbReference type="GO" id="GO:0003677">
    <property type="term" value="F:DNA binding"/>
    <property type="evidence" value="ECO:0007669"/>
    <property type="project" value="UniProtKB-KW"/>
</dbReference>
<accession>A2EX26</accession>
<sequence length="168" mass="19971">MIQVFKISPLSNHYFSLLQSTMDSIFFNPFLECDDEATEKFWLDSLSQNMMDDDIFGSVEDIFASLNPQAHKKETKAKEEPATPEEEIKQESIPTRKGARFSPKYSNQLVRYGLKRWVYSHSNNPYPTKDEKAELCRYYNISMKYLDNFMRNMRQRRHLSTRVRALYK</sequence>
<dbReference type="EMBL" id="DS113524">
    <property type="protein sequence ID" value="EAY02803.1"/>
    <property type="molecule type" value="Genomic_DNA"/>
</dbReference>
<dbReference type="Gene3D" id="1.10.10.60">
    <property type="entry name" value="Homeodomain-like"/>
    <property type="match status" value="1"/>
</dbReference>
<dbReference type="SUPFAM" id="SSF46689">
    <property type="entry name" value="Homeodomain-like"/>
    <property type="match status" value="1"/>
</dbReference>
<protein>
    <recommendedName>
        <fullName evidence="5">KN homeodomain domain-containing protein</fullName>
    </recommendedName>
</protein>
<reference evidence="6" key="2">
    <citation type="journal article" date="2007" name="Science">
        <title>Draft genome sequence of the sexually transmitted pathogen Trichomonas vaginalis.</title>
        <authorList>
            <person name="Carlton J.M."/>
            <person name="Hirt R.P."/>
            <person name="Silva J.C."/>
            <person name="Delcher A.L."/>
            <person name="Schatz M."/>
            <person name="Zhao Q."/>
            <person name="Wortman J.R."/>
            <person name="Bidwell S.L."/>
            <person name="Alsmark U.C.M."/>
            <person name="Besteiro S."/>
            <person name="Sicheritz-Ponten T."/>
            <person name="Noel C.J."/>
            <person name="Dacks J.B."/>
            <person name="Foster P.G."/>
            <person name="Simillion C."/>
            <person name="Van de Peer Y."/>
            <person name="Miranda-Saavedra D."/>
            <person name="Barton G.J."/>
            <person name="Westrop G.D."/>
            <person name="Mueller S."/>
            <person name="Dessi D."/>
            <person name="Fiori P.L."/>
            <person name="Ren Q."/>
            <person name="Paulsen I."/>
            <person name="Zhang H."/>
            <person name="Bastida-Corcuera F.D."/>
            <person name="Simoes-Barbosa A."/>
            <person name="Brown M.T."/>
            <person name="Hayes R.D."/>
            <person name="Mukherjee M."/>
            <person name="Okumura C.Y."/>
            <person name="Schneider R."/>
            <person name="Smith A.J."/>
            <person name="Vanacova S."/>
            <person name="Villalvazo M."/>
            <person name="Haas B.J."/>
            <person name="Pertea M."/>
            <person name="Feldblyum T.V."/>
            <person name="Utterback T.R."/>
            <person name="Shu C.L."/>
            <person name="Osoegawa K."/>
            <person name="de Jong P.J."/>
            <person name="Hrdy I."/>
            <person name="Horvathova L."/>
            <person name="Zubacova Z."/>
            <person name="Dolezal P."/>
            <person name="Malik S.B."/>
            <person name="Logsdon J.M. Jr."/>
            <person name="Henze K."/>
            <person name="Gupta A."/>
            <person name="Wang C.C."/>
            <person name="Dunne R.L."/>
            <person name="Upcroft J.A."/>
            <person name="Upcroft P."/>
            <person name="White O."/>
            <person name="Salzberg S.L."/>
            <person name="Tang P."/>
            <person name="Chiu C.-H."/>
            <person name="Lee Y.-S."/>
            <person name="Embley T.M."/>
            <person name="Coombs G.H."/>
            <person name="Mottram J.C."/>
            <person name="Tachezy J."/>
            <person name="Fraser-Liggett C.M."/>
            <person name="Johnson P.J."/>
        </authorList>
    </citation>
    <scope>NUCLEOTIDE SEQUENCE [LARGE SCALE GENOMIC DNA]</scope>
    <source>
        <strain evidence="6">G3</strain>
    </source>
</reference>
<keyword evidence="2" id="KW-0371">Homeobox</keyword>
<name>A2EX26_TRIV3</name>
<evidence type="ECO:0000256" key="4">
    <source>
        <dbReference type="SAM" id="MobiDB-lite"/>
    </source>
</evidence>
<proteinExistence type="predicted"/>
<feature type="domain" description="KN homeodomain" evidence="5">
    <location>
        <begin position="117"/>
        <end position="156"/>
    </location>
</feature>